<dbReference type="InterPro" id="IPR011249">
    <property type="entry name" value="Metalloenz_LuxS/M16"/>
</dbReference>
<evidence type="ECO:0000313" key="4">
    <source>
        <dbReference type="EMBL" id="NAS12624.1"/>
    </source>
</evidence>
<dbReference type="InterPro" id="IPR050361">
    <property type="entry name" value="MPP/UQCRC_Complex"/>
</dbReference>
<name>A0A6L9ED03_9FLAO</name>
<dbReference type="InterPro" id="IPR011765">
    <property type="entry name" value="Pept_M16_N"/>
</dbReference>
<sequence length="692" mass="76384">MKKAIYIFVACLLMQGLQAQIDRTKMPEPGPSPEINLQEPKTFELNNGLKVMVVENSKLPRVSIQLSLDNPPILEGDKAGVSTLTGSLLGNGSKTISKDEFNEEVDFLGAQINFGSQSAFAASLSKYFPRILELLADAAINPNFTEEEFEKEKAKLITALQAGEKDVSAIADRVESALAYGKGHPYGEFTSEETVNNVTLGDVRKFYSDYFVPANAYLIIIGDVKFEEAQELVTTHFTPWTKASPPSFSYSKPSDVQYTQVNFVDMPNAVQSEISVQNLVDLKMKDEDYLKALLANRILGGSGTARLFLNLREDKGYTYGSYSRIGNDKYAPAIFRATASVRNMVTDSSVVEILREIDRITKEPVTAEELKNVKAEYVGGFVIALERPETIARYAMNIETEGLPKDFYTTYLERINAITAEDITHAAQKYFGTDKARIVVTGKGSDVIENLEKLSYNGKTIPMRYYSKTADISEKPEYGADIPDGVTVESVLSRYFEAIGGKAEVDKIQSLKLVYEGSAMGATIKLEEKRTADKYAQTTYMNDSPMMGVIAKGDELFMKQGGNKVPLPPQMQKDLLAFMGIFPEQGIAASGLAKLVGTESIDGKEAYKIEVPGEAVKATYFYDTESGLKLKEATVISMNGQTQNQEVTFKDYQEVDGIMFPSLKIGTMGPQLMESKLLEAVINKEVTEADFE</sequence>
<organism evidence="4 5">
    <name type="scientific">Poritiphilus flavus</name>
    <dbReference type="NCBI Taxonomy" id="2697053"/>
    <lineage>
        <taxon>Bacteria</taxon>
        <taxon>Pseudomonadati</taxon>
        <taxon>Bacteroidota</taxon>
        <taxon>Flavobacteriia</taxon>
        <taxon>Flavobacteriales</taxon>
        <taxon>Flavobacteriaceae</taxon>
        <taxon>Poritiphilus</taxon>
    </lineage>
</organism>
<dbReference type="RefSeq" id="WP_161435656.1">
    <property type="nucleotide sequence ID" value="NZ_WXYO01000005.1"/>
</dbReference>
<evidence type="ECO:0000313" key="5">
    <source>
        <dbReference type="Proteomes" id="UP000475249"/>
    </source>
</evidence>
<feature type="domain" description="Peptidase M16 N-terminal" evidence="2">
    <location>
        <begin position="58"/>
        <end position="168"/>
    </location>
</feature>
<keyword evidence="1" id="KW-0732">Signal</keyword>
<feature type="domain" description="Peptidase M16 C-terminal" evidence="3">
    <location>
        <begin position="197"/>
        <end position="376"/>
    </location>
</feature>
<proteinExistence type="predicted"/>
<dbReference type="Gene3D" id="3.30.830.10">
    <property type="entry name" value="Metalloenzyme, LuxS/M16 peptidase-like"/>
    <property type="match status" value="2"/>
</dbReference>
<dbReference type="EMBL" id="WXYO01000005">
    <property type="protein sequence ID" value="NAS12624.1"/>
    <property type="molecule type" value="Genomic_DNA"/>
</dbReference>
<dbReference type="AlphaFoldDB" id="A0A6L9ED03"/>
<accession>A0A6L9ED03</accession>
<dbReference type="Pfam" id="PF05193">
    <property type="entry name" value="Peptidase_M16_C"/>
    <property type="match status" value="1"/>
</dbReference>
<feature type="signal peptide" evidence="1">
    <location>
        <begin position="1"/>
        <end position="19"/>
    </location>
</feature>
<evidence type="ECO:0000259" key="3">
    <source>
        <dbReference type="Pfam" id="PF05193"/>
    </source>
</evidence>
<dbReference type="Pfam" id="PF00675">
    <property type="entry name" value="Peptidase_M16"/>
    <property type="match status" value="1"/>
</dbReference>
<evidence type="ECO:0000256" key="1">
    <source>
        <dbReference type="SAM" id="SignalP"/>
    </source>
</evidence>
<reference evidence="4 5" key="1">
    <citation type="submission" date="2020-01" db="EMBL/GenBank/DDBJ databases">
        <title>Bacteria diversity of Porities sp.</title>
        <authorList>
            <person name="Wang G."/>
        </authorList>
    </citation>
    <scope>NUCLEOTIDE SEQUENCE [LARGE SCALE GENOMIC DNA]</scope>
    <source>
        <strain evidence="4 5">R33</strain>
    </source>
</reference>
<dbReference type="Proteomes" id="UP000475249">
    <property type="component" value="Unassembled WGS sequence"/>
</dbReference>
<keyword evidence="5" id="KW-1185">Reference proteome</keyword>
<gene>
    <name evidence="4" type="ORF">GTQ38_11465</name>
</gene>
<dbReference type="PANTHER" id="PTHR11851">
    <property type="entry name" value="METALLOPROTEASE"/>
    <property type="match status" value="1"/>
</dbReference>
<dbReference type="GO" id="GO:0046872">
    <property type="term" value="F:metal ion binding"/>
    <property type="evidence" value="ECO:0007669"/>
    <property type="project" value="InterPro"/>
</dbReference>
<evidence type="ECO:0000259" key="2">
    <source>
        <dbReference type="Pfam" id="PF00675"/>
    </source>
</evidence>
<dbReference type="InterPro" id="IPR007863">
    <property type="entry name" value="Peptidase_M16_C"/>
</dbReference>
<dbReference type="SUPFAM" id="SSF63411">
    <property type="entry name" value="LuxS/MPP-like metallohydrolase"/>
    <property type="match status" value="2"/>
</dbReference>
<comment type="caution">
    <text evidence="4">The sequence shown here is derived from an EMBL/GenBank/DDBJ whole genome shotgun (WGS) entry which is preliminary data.</text>
</comment>
<feature type="chain" id="PRO_5026700508" evidence="1">
    <location>
        <begin position="20"/>
        <end position="692"/>
    </location>
</feature>
<protein>
    <submittedName>
        <fullName evidence="4">Insulinase family protein</fullName>
    </submittedName>
</protein>